<dbReference type="Pfam" id="PF03446">
    <property type="entry name" value="NAD_binding_2"/>
    <property type="match status" value="1"/>
</dbReference>
<evidence type="ECO:0000313" key="5">
    <source>
        <dbReference type="EMBL" id="MBK1725857.1"/>
    </source>
</evidence>
<dbReference type="PIRSF" id="PIRSF000103">
    <property type="entry name" value="HIBADH"/>
    <property type="match status" value="1"/>
</dbReference>
<evidence type="ECO:0008006" key="7">
    <source>
        <dbReference type="Google" id="ProtNLM"/>
    </source>
</evidence>
<sequence>MAETVGFVGLGHMGEPMAWNLYRAGFSLGVYNRTPERAAPFRDSGIPAYATPAELAAASSAVLIMVTDSPALQAVVEGESGLLEGLRDGTLVINMSTVSHEATCAAARAVEASGGQFVDAPVSGTRKPAEDAALTILAGSEAEALERARPLLDALGRATIHCGSVGTGTDTKHAINLLLGTMMQGFSEALAFSQHRGLNLDTVIEAIQTGATSSPLYQLKGAAIRADDYRKQFPVELLLKDLDLILDAGRQAGVYLPAAATVREAASGANAAGYGEQDMAALLKWLETASGRRSES</sequence>
<keyword evidence="1" id="KW-0560">Oxidoreductase</keyword>
<evidence type="ECO:0000259" key="4">
    <source>
        <dbReference type="Pfam" id="PF14833"/>
    </source>
</evidence>
<dbReference type="SUPFAM" id="SSF51735">
    <property type="entry name" value="NAD(P)-binding Rossmann-fold domains"/>
    <property type="match status" value="1"/>
</dbReference>
<keyword evidence="6" id="KW-1185">Reference proteome</keyword>
<comment type="caution">
    <text evidence="5">The sequence shown here is derived from an EMBL/GenBank/DDBJ whole genome shotgun (WGS) entry which is preliminary data.</text>
</comment>
<keyword evidence="2" id="KW-0520">NAD</keyword>
<dbReference type="EMBL" id="NRSH01000012">
    <property type="protein sequence ID" value="MBK1725857.1"/>
    <property type="molecule type" value="Genomic_DNA"/>
</dbReference>
<gene>
    <name evidence="5" type="ORF">CKO13_02240</name>
</gene>
<evidence type="ECO:0000256" key="1">
    <source>
        <dbReference type="ARBA" id="ARBA00023002"/>
    </source>
</evidence>
<evidence type="ECO:0000259" key="3">
    <source>
        <dbReference type="Pfam" id="PF03446"/>
    </source>
</evidence>
<dbReference type="InterPro" id="IPR015815">
    <property type="entry name" value="HIBADH-related"/>
</dbReference>
<dbReference type="InterPro" id="IPR006115">
    <property type="entry name" value="6PGDH_NADP-bd"/>
</dbReference>
<evidence type="ECO:0000256" key="2">
    <source>
        <dbReference type="ARBA" id="ARBA00023027"/>
    </source>
</evidence>
<dbReference type="SUPFAM" id="SSF48179">
    <property type="entry name" value="6-phosphogluconate dehydrogenase C-terminal domain-like"/>
    <property type="match status" value="1"/>
</dbReference>
<dbReference type="Gene3D" id="1.10.1040.10">
    <property type="entry name" value="N-(1-d-carboxylethyl)-l-norvaline Dehydrogenase, domain 2"/>
    <property type="match status" value="1"/>
</dbReference>
<dbReference type="InterPro" id="IPR008927">
    <property type="entry name" value="6-PGluconate_DH-like_C_sf"/>
</dbReference>
<dbReference type="InterPro" id="IPR029154">
    <property type="entry name" value="HIBADH-like_NADP-bd"/>
</dbReference>
<accession>A0ABS1E425</accession>
<dbReference type="Proteomes" id="UP000738126">
    <property type="component" value="Unassembled WGS sequence"/>
</dbReference>
<dbReference type="InterPro" id="IPR013328">
    <property type="entry name" value="6PGD_dom2"/>
</dbReference>
<name>A0ABS1E425_9GAMM</name>
<protein>
    <recommendedName>
        <fullName evidence="7">3-hydroxyisobutyrate dehydrogenase</fullName>
    </recommendedName>
</protein>
<dbReference type="Pfam" id="PF14833">
    <property type="entry name" value="NAD_binding_11"/>
    <property type="match status" value="1"/>
</dbReference>
<reference evidence="5 6" key="1">
    <citation type="journal article" date="2020" name="Microorganisms">
        <title>Osmotic Adaptation and Compatible Solute Biosynthesis of Phototrophic Bacteria as Revealed from Genome Analyses.</title>
        <authorList>
            <person name="Imhoff J.F."/>
            <person name="Rahn T."/>
            <person name="Kunzel S."/>
            <person name="Keller A."/>
            <person name="Neulinger S.C."/>
        </authorList>
    </citation>
    <scope>NUCLEOTIDE SEQUENCE [LARGE SCALE GENOMIC DNA]</scope>
    <source>
        <strain evidence="5 6">DSM 15116</strain>
    </source>
</reference>
<evidence type="ECO:0000313" key="6">
    <source>
        <dbReference type="Proteomes" id="UP000738126"/>
    </source>
</evidence>
<dbReference type="InterPro" id="IPR002204">
    <property type="entry name" value="3-OH-isobutyrate_DH-rel_CS"/>
</dbReference>
<feature type="domain" description="6-phosphogluconate dehydrogenase NADP-binding" evidence="3">
    <location>
        <begin position="4"/>
        <end position="163"/>
    </location>
</feature>
<proteinExistence type="predicted"/>
<dbReference type="PROSITE" id="PS00895">
    <property type="entry name" value="3_HYDROXYISOBUT_DH"/>
    <property type="match status" value="1"/>
</dbReference>
<dbReference type="PANTHER" id="PTHR43580:SF2">
    <property type="entry name" value="CYTOKINE-LIKE NUCLEAR FACTOR N-PAC"/>
    <property type="match status" value="1"/>
</dbReference>
<dbReference type="PANTHER" id="PTHR43580">
    <property type="entry name" value="OXIDOREDUCTASE GLYR1-RELATED"/>
    <property type="match status" value="1"/>
</dbReference>
<feature type="domain" description="3-hydroxyisobutyrate dehydrogenase-like NAD-binding" evidence="4">
    <location>
        <begin position="166"/>
        <end position="286"/>
    </location>
</feature>
<organism evidence="5 6">
    <name type="scientific">Halorhodospira neutriphila</name>
    <dbReference type="NCBI Taxonomy" id="168379"/>
    <lineage>
        <taxon>Bacteria</taxon>
        <taxon>Pseudomonadati</taxon>
        <taxon>Pseudomonadota</taxon>
        <taxon>Gammaproteobacteria</taxon>
        <taxon>Chromatiales</taxon>
        <taxon>Ectothiorhodospiraceae</taxon>
        <taxon>Halorhodospira</taxon>
    </lineage>
</organism>
<dbReference type="Gene3D" id="3.40.50.720">
    <property type="entry name" value="NAD(P)-binding Rossmann-like Domain"/>
    <property type="match status" value="1"/>
</dbReference>
<dbReference type="InterPro" id="IPR036291">
    <property type="entry name" value="NAD(P)-bd_dom_sf"/>
</dbReference>
<dbReference type="InterPro" id="IPR051265">
    <property type="entry name" value="HIBADH-related_NP60_sf"/>
</dbReference>
<dbReference type="RefSeq" id="WP_200256398.1">
    <property type="nucleotide sequence ID" value="NZ_NRSH01000012.1"/>
</dbReference>